<dbReference type="InterPro" id="IPR012340">
    <property type="entry name" value="NA-bd_OB-fold"/>
</dbReference>
<keyword evidence="2" id="KW-1185">Reference proteome</keyword>
<dbReference type="InterPro" id="IPR029146">
    <property type="entry name" value="Ten1_animal_plant"/>
</dbReference>
<name>A0A0L0H773_SPIPD</name>
<dbReference type="Proteomes" id="UP000053201">
    <property type="component" value="Unassembled WGS sequence"/>
</dbReference>
<dbReference type="OMA" id="IQPNNEA"/>
<proteinExistence type="predicted"/>
<dbReference type="GO" id="GO:0010521">
    <property type="term" value="F:telomerase inhibitor activity"/>
    <property type="evidence" value="ECO:0007669"/>
    <property type="project" value="TreeGrafter"/>
</dbReference>
<reference evidence="1 2" key="1">
    <citation type="submission" date="2009-08" db="EMBL/GenBank/DDBJ databases">
        <title>The Genome Sequence of Spizellomyces punctatus strain DAOM BR117.</title>
        <authorList>
            <consortium name="The Broad Institute Genome Sequencing Platform"/>
            <person name="Russ C."/>
            <person name="Cuomo C."/>
            <person name="Shea T."/>
            <person name="Young S.K."/>
            <person name="Zeng Q."/>
            <person name="Koehrsen M."/>
            <person name="Haas B."/>
            <person name="Borodovsky M."/>
            <person name="Guigo R."/>
            <person name="Alvarado L."/>
            <person name="Berlin A."/>
            <person name="Bochicchio J."/>
            <person name="Borenstein D."/>
            <person name="Chapman S."/>
            <person name="Chen Z."/>
            <person name="Engels R."/>
            <person name="Freedman E."/>
            <person name="Gellesch M."/>
            <person name="Goldberg J."/>
            <person name="Griggs A."/>
            <person name="Gujja S."/>
            <person name="Heiman D."/>
            <person name="Hepburn T."/>
            <person name="Howarth C."/>
            <person name="Jen D."/>
            <person name="Larson L."/>
            <person name="Lewis B."/>
            <person name="Mehta T."/>
            <person name="Park D."/>
            <person name="Pearson M."/>
            <person name="Roberts A."/>
            <person name="Saif S."/>
            <person name="Shenoy N."/>
            <person name="Sisk P."/>
            <person name="Stolte C."/>
            <person name="Sykes S."/>
            <person name="Thomson T."/>
            <person name="Walk T."/>
            <person name="White J."/>
            <person name="Yandava C."/>
            <person name="Burger G."/>
            <person name="Gray M.W."/>
            <person name="Holland P.W.H."/>
            <person name="King N."/>
            <person name="Lang F.B.F."/>
            <person name="Roger A.J."/>
            <person name="Ruiz-Trillo I."/>
            <person name="Lander E."/>
            <person name="Nusbaum C."/>
        </authorList>
    </citation>
    <scope>NUCLEOTIDE SEQUENCE [LARGE SCALE GENOMIC DNA]</scope>
    <source>
        <strain evidence="1 2">DAOM BR117</strain>
    </source>
</reference>
<organism evidence="1 2">
    <name type="scientific">Spizellomyces punctatus (strain DAOM BR117)</name>
    <dbReference type="NCBI Taxonomy" id="645134"/>
    <lineage>
        <taxon>Eukaryota</taxon>
        <taxon>Fungi</taxon>
        <taxon>Fungi incertae sedis</taxon>
        <taxon>Chytridiomycota</taxon>
        <taxon>Chytridiomycota incertae sedis</taxon>
        <taxon>Chytridiomycetes</taxon>
        <taxon>Spizellomycetales</taxon>
        <taxon>Spizellomycetaceae</taxon>
        <taxon>Spizellomyces</taxon>
    </lineage>
</organism>
<dbReference type="Pfam" id="PF15490">
    <property type="entry name" value="Ten1_2"/>
    <property type="match status" value="1"/>
</dbReference>
<dbReference type="GO" id="GO:0003697">
    <property type="term" value="F:single-stranded DNA binding"/>
    <property type="evidence" value="ECO:0007669"/>
    <property type="project" value="InterPro"/>
</dbReference>
<dbReference type="PANTHER" id="PTHR33905:SF1">
    <property type="entry name" value="CST COMPLEX SUBUNIT TEN1"/>
    <property type="match status" value="1"/>
</dbReference>
<dbReference type="EMBL" id="KQ257464">
    <property type="protein sequence ID" value="KNC97385.1"/>
    <property type="molecule type" value="Genomic_DNA"/>
</dbReference>
<gene>
    <name evidence="1" type="ORF">SPPG_07312</name>
</gene>
<dbReference type="Gene3D" id="2.40.50.140">
    <property type="entry name" value="Nucleic acid-binding proteins"/>
    <property type="match status" value="1"/>
</dbReference>
<dbReference type="GeneID" id="27690535"/>
<sequence>MTSTSTRRHGKIVHIEEIQAQSMSGSSVRVIGTLLTYDTNTSLAVIEHARSQLVVDLSLLGPFSNRTKSLLQFIGEVETWQPPPNLPFSCLPSASRNYLILRARIARNVDGLDLSMYDQALQIRRKFEVERESLNF</sequence>
<feature type="non-terminal residue" evidence="1">
    <location>
        <position position="1"/>
    </location>
</feature>
<dbReference type="eggNOG" id="ENOG502S1R3">
    <property type="taxonomic scope" value="Eukaryota"/>
</dbReference>
<dbReference type="VEuPathDB" id="FungiDB:SPPG_07312"/>
<dbReference type="PANTHER" id="PTHR33905">
    <property type="entry name" value="CST COMPLEX SUBUNIT TEN1"/>
    <property type="match status" value="1"/>
</dbReference>
<dbReference type="STRING" id="645134.A0A0L0H773"/>
<dbReference type="GO" id="GO:0032211">
    <property type="term" value="P:negative regulation of telomere maintenance via telomerase"/>
    <property type="evidence" value="ECO:0007669"/>
    <property type="project" value="TreeGrafter"/>
</dbReference>
<protein>
    <submittedName>
        <fullName evidence="1">Uncharacterized protein</fullName>
    </submittedName>
</protein>
<dbReference type="AlphaFoldDB" id="A0A0L0H773"/>
<evidence type="ECO:0000313" key="1">
    <source>
        <dbReference type="EMBL" id="KNC97385.1"/>
    </source>
</evidence>
<dbReference type="RefSeq" id="XP_016605425.1">
    <property type="nucleotide sequence ID" value="XM_016755473.1"/>
</dbReference>
<dbReference type="OrthoDB" id="342190at2759"/>
<evidence type="ECO:0000313" key="2">
    <source>
        <dbReference type="Proteomes" id="UP000053201"/>
    </source>
</evidence>
<dbReference type="GO" id="GO:0042162">
    <property type="term" value="F:telomeric DNA binding"/>
    <property type="evidence" value="ECO:0007669"/>
    <property type="project" value="TreeGrafter"/>
</dbReference>
<accession>A0A0L0H773</accession>
<dbReference type="GO" id="GO:1990879">
    <property type="term" value="C:CST complex"/>
    <property type="evidence" value="ECO:0007669"/>
    <property type="project" value="InterPro"/>
</dbReference>
<dbReference type="InParanoid" id="A0A0L0H773"/>